<dbReference type="Pfam" id="PF03016">
    <property type="entry name" value="Exostosin_GT47"/>
    <property type="match status" value="1"/>
</dbReference>
<feature type="domain" description="Exostosin GT47" evidence="8">
    <location>
        <begin position="428"/>
        <end position="708"/>
    </location>
</feature>
<comment type="similarity">
    <text evidence="2">Belongs to the glycosyltransferase 47 family.</text>
</comment>
<protein>
    <recommendedName>
        <fullName evidence="8">Exostosin GT47 domain-containing protein</fullName>
    </recommendedName>
</protein>
<keyword evidence="10" id="KW-1185">Reference proteome</keyword>
<evidence type="ECO:0000256" key="6">
    <source>
        <dbReference type="SAM" id="MobiDB-lite"/>
    </source>
</evidence>
<dbReference type="EMBL" id="JAMYWD010000010">
    <property type="protein sequence ID" value="KAJ4958828.1"/>
    <property type="molecule type" value="Genomic_DNA"/>
</dbReference>
<feature type="region of interest" description="Disordered" evidence="6">
    <location>
        <begin position="99"/>
        <end position="131"/>
    </location>
</feature>
<keyword evidence="3" id="KW-0328">Glycosyltransferase</keyword>
<evidence type="ECO:0000256" key="7">
    <source>
        <dbReference type="SAM" id="Phobius"/>
    </source>
</evidence>
<comment type="caution">
    <text evidence="9">The sequence shown here is derived from an EMBL/GenBank/DDBJ whole genome shotgun (WGS) entry which is preliminary data.</text>
</comment>
<evidence type="ECO:0000256" key="3">
    <source>
        <dbReference type="ARBA" id="ARBA00022676"/>
    </source>
</evidence>
<dbReference type="InterPro" id="IPR040911">
    <property type="entry name" value="Exostosin_GT47"/>
</dbReference>
<evidence type="ECO:0000256" key="1">
    <source>
        <dbReference type="ARBA" id="ARBA00004323"/>
    </source>
</evidence>
<feature type="region of interest" description="Disordered" evidence="6">
    <location>
        <begin position="153"/>
        <end position="174"/>
    </location>
</feature>
<dbReference type="PANTHER" id="PTHR11062">
    <property type="entry name" value="EXOSTOSIN HEPARAN SULFATE GLYCOSYLTRANSFERASE -RELATED"/>
    <property type="match status" value="1"/>
</dbReference>
<dbReference type="PANTHER" id="PTHR11062:SF210">
    <property type="entry name" value="EXOSTOSIN FAMILY PROTEIN"/>
    <property type="match status" value="1"/>
</dbReference>
<keyword evidence="7" id="KW-0472">Membrane</keyword>
<dbReference type="Proteomes" id="UP001141806">
    <property type="component" value="Unassembled WGS sequence"/>
</dbReference>
<evidence type="ECO:0000313" key="10">
    <source>
        <dbReference type="Proteomes" id="UP001141806"/>
    </source>
</evidence>
<feature type="region of interest" description="Disordered" evidence="6">
    <location>
        <begin position="318"/>
        <end position="348"/>
    </location>
</feature>
<dbReference type="InterPro" id="IPR004263">
    <property type="entry name" value="Exostosin"/>
</dbReference>
<sequence>MECALQIQKICQVETRRVLFVTGIIAIIIIQFQSLILPYGNFLLSVFPDDKFTEVGKNTFPVEDSSPKSAIVDHSSFLKDIIMTDSSVTLGVLKNNDASNMGTGSVNGTETEGKAEGIQSDSALEKNSSREDAFELDEDINLDMNFKLESIKDPDNDNVTKGMAGGRESDSAMEMDRGPDIAFELDEDTKPDEQLSSKNVVDLDINFKLEVVNKPENGLLQEKGRVEHNLSLEHFAKSLNSDKEFSSPIVGKGQTGLTIAKNGSSVTSSALPSLVLPPVASLTNASFLRTLDLTSNTSIISVASGIFTLQKQAIEMPTKDYNSDESENAPATSKGNHTMTNNPVGKKMRCMMPPKSVTSISEMNRLLLHSRASYHSMRPRWSSVRDKELVSAKLQILSAPAVMNDQEIYAPLFRNVSMFKRSYELMERILKVYVYKDGKKPIFHQPILKGIYASEGWFMKLMEGNKQFVVRDPRKAHLFYMPFSSRLLEYALYVRNSHSRKNLAEYLKSYADLIAARYPFWNRTGGADHFLVGCHDWAPYETRHHMERCIKALCNADVTAGFKIGRDVSLPETYVRSARNPLRDVGGKPPSERPTLAFFAGSMHGYLRPILLKYWENKDPDMKIFGAMPRGVASKMNYIQHMKSSKYCICAKGYEVNSPRVVEAIFYECVPVIISDNFVPPFFEVLNWDAFSVIVPEKDIPNLKDILLSIPEKKYMELQLRVKKVQKHFLWHNKPVKYDLFYMTLHSVWFNRVFLIKTR</sequence>
<name>A0A9Q0H3A5_9MAGN</name>
<dbReference type="AlphaFoldDB" id="A0A9Q0H3A5"/>
<feature type="compositionally biased region" description="Polar residues" evidence="6">
    <location>
        <begin position="99"/>
        <end position="110"/>
    </location>
</feature>
<evidence type="ECO:0000256" key="4">
    <source>
        <dbReference type="ARBA" id="ARBA00022968"/>
    </source>
</evidence>
<keyword evidence="7" id="KW-1133">Transmembrane helix</keyword>
<evidence type="ECO:0000256" key="5">
    <source>
        <dbReference type="ARBA" id="ARBA00023034"/>
    </source>
</evidence>
<evidence type="ECO:0000313" key="9">
    <source>
        <dbReference type="EMBL" id="KAJ4958828.1"/>
    </source>
</evidence>
<keyword evidence="5" id="KW-0333">Golgi apparatus</keyword>
<reference evidence="9" key="1">
    <citation type="journal article" date="2023" name="Plant J.">
        <title>The genome of the king protea, Protea cynaroides.</title>
        <authorList>
            <person name="Chang J."/>
            <person name="Duong T.A."/>
            <person name="Schoeman C."/>
            <person name="Ma X."/>
            <person name="Roodt D."/>
            <person name="Barker N."/>
            <person name="Li Z."/>
            <person name="Van de Peer Y."/>
            <person name="Mizrachi E."/>
        </authorList>
    </citation>
    <scope>NUCLEOTIDE SEQUENCE</scope>
    <source>
        <tissue evidence="9">Young leaves</tissue>
    </source>
</reference>
<keyword evidence="7" id="KW-0812">Transmembrane</keyword>
<accession>A0A9Q0H3A5</accession>
<dbReference type="GO" id="GO:0016757">
    <property type="term" value="F:glycosyltransferase activity"/>
    <property type="evidence" value="ECO:0007669"/>
    <property type="project" value="UniProtKB-KW"/>
</dbReference>
<keyword evidence="4" id="KW-0735">Signal-anchor</keyword>
<feature type="compositionally biased region" description="Polar residues" evidence="6">
    <location>
        <begin position="329"/>
        <end position="343"/>
    </location>
</feature>
<gene>
    <name evidence="9" type="ORF">NE237_025939</name>
</gene>
<evidence type="ECO:0000259" key="8">
    <source>
        <dbReference type="Pfam" id="PF03016"/>
    </source>
</evidence>
<keyword evidence="3" id="KW-0808">Transferase</keyword>
<organism evidence="9 10">
    <name type="scientific">Protea cynaroides</name>
    <dbReference type="NCBI Taxonomy" id="273540"/>
    <lineage>
        <taxon>Eukaryota</taxon>
        <taxon>Viridiplantae</taxon>
        <taxon>Streptophyta</taxon>
        <taxon>Embryophyta</taxon>
        <taxon>Tracheophyta</taxon>
        <taxon>Spermatophyta</taxon>
        <taxon>Magnoliopsida</taxon>
        <taxon>Proteales</taxon>
        <taxon>Proteaceae</taxon>
        <taxon>Protea</taxon>
    </lineage>
</organism>
<dbReference type="OrthoDB" id="1924787at2759"/>
<evidence type="ECO:0000256" key="2">
    <source>
        <dbReference type="ARBA" id="ARBA00010271"/>
    </source>
</evidence>
<feature type="transmembrane region" description="Helical" evidence="7">
    <location>
        <begin position="18"/>
        <end position="39"/>
    </location>
</feature>
<proteinExistence type="inferred from homology"/>
<comment type="subcellular location">
    <subcellularLocation>
        <location evidence="1">Golgi apparatus membrane</location>
        <topology evidence="1">Single-pass type II membrane protein</topology>
    </subcellularLocation>
</comment>
<dbReference type="GO" id="GO:0000139">
    <property type="term" value="C:Golgi membrane"/>
    <property type="evidence" value="ECO:0007669"/>
    <property type="project" value="UniProtKB-SubCell"/>
</dbReference>